<dbReference type="PANTHER" id="PTHR34502">
    <property type="entry name" value="DUF6594 DOMAIN-CONTAINING PROTEIN-RELATED"/>
    <property type="match status" value="1"/>
</dbReference>
<evidence type="ECO:0000259" key="2">
    <source>
        <dbReference type="Pfam" id="PF20237"/>
    </source>
</evidence>
<reference evidence="3" key="1">
    <citation type="journal article" date="2020" name="Stud. Mycol.">
        <title>101 Dothideomycetes genomes: a test case for predicting lifestyles and emergence of pathogens.</title>
        <authorList>
            <person name="Haridas S."/>
            <person name="Albert R."/>
            <person name="Binder M."/>
            <person name="Bloem J."/>
            <person name="Labutti K."/>
            <person name="Salamov A."/>
            <person name="Andreopoulos B."/>
            <person name="Baker S."/>
            <person name="Barry K."/>
            <person name="Bills G."/>
            <person name="Bluhm B."/>
            <person name="Cannon C."/>
            <person name="Castanera R."/>
            <person name="Culley D."/>
            <person name="Daum C."/>
            <person name="Ezra D."/>
            <person name="Gonzalez J."/>
            <person name="Henrissat B."/>
            <person name="Kuo A."/>
            <person name="Liang C."/>
            <person name="Lipzen A."/>
            <person name="Lutzoni F."/>
            <person name="Magnuson J."/>
            <person name="Mondo S."/>
            <person name="Nolan M."/>
            <person name="Ohm R."/>
            <person name="Pangilinan J."/>
            <person name="Park H.-J."/>
            <person name="Ramirez L."/>
            <person name="Alfaro M."/>
            <person name="Sun H."/>
            <person name="Tritt A."/>
            <person name="Yoshinaga Y."/>
            <person name="Zwiers L.-H."/>
            <person name="Turgeon B."/>
            <person name="Goodwin S."/>
            <person name="Spatafora J."/>
            <person name="Crous P."/>
            <person name="Grigoriev I."/>
        </authorList>
    </citation>
    <scope>NUCLEOTIDE SEQUENCE</scope>
    <source>
        <strain evidence="3">CBS 113818</strain>
    </source>
</reference>
<sequence>SAIVDDCPVGFPNLAAFLDSDECFSVYRRFGFLQSRLLLDKQDKLRKLEEALDRLDKREAKADPRRPTTTDLLEKDVGPRQKLLATIEKEFTSYANVLDTAAKMMALNRPSETDFTSVKNFMANREPLDDQEATWVRKKEDLITLRVGREHAWLDSGIEKLLKWYLAAVLCLFTRAKRHEILAAAAAYCAVLVVFFGNVGPTKK</sequence>
<accession>A0A6A6ZGE5</accession>
<evidence type="ECO:0000313" key="4">
    <source>
        <dbReference type="Proteomes" id="UP000799424"/>
    </source>
</evidence>
<dbReference type="InterPro" id="IPR046529">
    <property type="entry name" value="DUF6594"/>
</dbReference>
<protein>
    <recommendedName>
        <fullName evidence="2">DUF6594 domain-containing protein</fullName>
    </recommendedName>
</protein>
<feature type="non-terminal residue" evidence="3">
    <location>
        <position position="1"/>
    </location>
</feature>
<keyword evidence="1" id="KW-0812">Transmembrane</keyword>
<feature type="domain" description="DUF6594" evidence="2">
    <location>
        <begin position="11"/>
        <end position="165"/>
    </location>
</feature>
<keyword evidence="1" id="KW-1133">Transmembrane helix</keyword>
<gene>
    <name evidence="3" type="ORF">CC86DRAFT_305151</name>
</gene>
<keyword evidence="1" id="KW-0472">Membrane</keyword>
<evidence type="ECO:0000313" key="3">
    <source>
        <dbReference type="EMBL" id="KAF2820182.1"/>
    </source>
</evidence>
<proteinExistence type="predicted"/>
<dbReference type="Pfam" id="PF20237">
    <property type="entry name" value="DUF6594"/>
    <property type="match status" value="1"/>
</dbReference>
<name>A0A6A6ZGE5_9PLEO</name>
<evidence type="ECO:0000256" key="1">
    <source>
        <dbReference type="SAM" id="Phobius"/>
    </source>
</evidence>
<feature type="transmembrane region" description="Helical" evidence="1">
    <location>
        <begin position="181"/>
        <end position="199"/>
    </location>
</feature>
<dbReference type="PANTHER" id="PTHR34502:SF3">
    <property type="entry name" value="DUF6594 DOMAIN-CONTAINING PROTEIN"/>
    <property type="match status" value="1"/>
</dbReference>
<dbReference type="Proteomes" id="UP000799424">
    <property type="component" value="Unassembled WGS sequence"/>
</dbReference>
<dbReference type="EMBL" id="MU006241">
    <property type="protein sequence ID" value="KAF2820182.1"/>
    <property type="molecule type" value="Genomic_DNA"/>
</dbReference>
<dbReference type="AlphaFoldDB" id="A0A6A6ZGE5"/>
<dbReference type="OrthoDB" id="3533814at2759"/>
<organism evidence="3 4">
    <name type="scientific">Ophiobolus disseminans</name>
    <dbReference type="NCBI Taxonomy" id="1469910"/>
    <lineage>
        <taxon>Eukaryota</taxon>
        <taxon>Fungi</taxon>
        <taxon>Dikarya</taxon>
        <taxon>Ascomycota</taxon>
        <taxon>Pezizomycotina</taxon>
        <taxon>Dothideomycetes</taxon>
        <taxon>Pleosporomycetidae</taxon>
        <taxon>Pleosporales</taxon>
        <taxon>Pleosporineae</taxon>
        <taxon>Phaeosphaeriaceae</taxon>
        <taxon>Ophiobolus</taxon>
    </lineage>
</organism>
<keyword evidence="4" id="KW-1185">Reference proteome</keyword>